<dbReference type="GO" id="GO:0006401">
    <property type="term" value="P:RNA catabolic process"/>
    <property type="evidence" value="ECO:0007669"/>
    <property type="project" value="InterPro"/>
</dbReference>
<protein>
    <submittedName>
        <fullName evidence="5">Tetratricopeptide repeat protein 37</fullName>
    </submittedName>
</protein>
<reference evidence="5" key="3">
    <citation type="submission" date="2019-12" db="UniProtKB">
        <authorList>
            <consortium name="WormBaseParasite"/>
        </authorList>
    </citation>
    <scope>IDENTIFICATION</scope>
</reference>
<dbReference type="InterPro" id="IPR039226">
    <property type="entry name" value="Ski3/TTC37"/>
</dbReference>
<dbReference type="SUPFAM" id="SSF48452">
    <property type="entry name" value="TPR-like"/>
    <property type="match status" value="3"/>
</dbReference>
<keyword evidence="4" id="KW-1185">Reference proteome</keyword>
<dbReference type="WBParaSite" id="TMUE_2000007312.2">
    <property type="protein sequence ID" value="TMUE_2000007312.2"/>
    <property type="gene ID" value="WBGene00299845"/>
</dbReference>
<dbReference type="PANTHER" id="PTHR15704:SF7">
    <property type="entry name" value="SUPERKILLER COMPLEX PROTEIN 3"/>
    <property type="match status" value="1"/>
</dbReference>
<evidence type="ECO:0000256" key="3">
    <source>
        <dbReference type="PROSITE-ProRule" id="PRU00339"/>
    </source>
</evidence>
<keyword evidence="2 3" id="KW-0802">TPR repeat</keyword>
<evidence type="ECO:0000256" key="1">
    <source>
        <dbReference type="ARBA" id="ARBA00022737"/>
    </source>
</evidence>
<dbReference type="Gene3D" id="1.25.40.10">
    <property type="entry name" value="Tetratricopeptide repeat domain"/>
    <property type="match status" value="3"/>
</dbReference>
<keyword evidence="1" id="KW-0677">Repeat</keyword>
<accession>A0A5S6QK87</accession>
<dbReference type="Pfam" id="PF13181">
    <property type="entry name" value="TPR_8"/>
    <property type="match status" value="2"/>
</dbReference>
<dbReference type="WBParaSite" id="TMUE_2000007312.1">
    <property type="protein sequence ID" value="TMUE_2000007312.1"/>
    <property type="gene ID" value="WBGene00299845"/>
</dbReference>
<feature type="repeat" description="TPR" evidence="3">
    <location>
        <begin position="659"/>
        <end position="692"/>
    </location>
</feature>
<proteinExistence type="predicted"/>
<name>A0A5S6QK87_TRIMR</name>
<sequence length="1279" mass="146052">MAEADISAKPKELLKVAKEKYLSGCFQEALGICKPLIPGSSVCYPALTISGMCATKLGDYVLAKQYLKKAVEINAESSMAWKALEEYYGTFYLYDDLYIEMLKFFLKSPTQDEGPVYVKKLFQALVKMKREKEAIHEIECFMNKDDKLSDFRQIAAEILDTLLAKVPCQYEAAVLAKKCYDILRQNGDIDLSVKEKYVPYIMESCLTEDTDKVLEEMYNKEPNSQYICQLYVRLLVERYLDGCSFVEVETVDLSNFLNELLEKINLDADSDPESQLWFQLGSALKEMEDLNFNLASARLTQQFDRLLPQKQPDDLLFTGNSTLNENSCNALHSRQKVSRNAMFCCGLLLLDLKLKMSDHRSGEDLVKRINSVKEYNTSPPRLRTFELFQAEIEAELNSNEESTVQLFEKIRLEKTLPLSLRLRATKRLAICLATQKRLEEAVSLLDDFEEDSSVLCIKARCYLISEEYKRAEELSRRAMELDSSVAEAPYLLSRAIYAQTGQSSQTLKLFVTAARLDPYNGDIFFWLGKILDASKKEKKALECFERAYKLKPYAEDIAVCLSDFYWRNGMHAKNIQLLEAISRLHFVENRSWAWFRLALQSLLHGSPVDSMQALQCILRTDSSNPCVMDLLADAYMRSGNLKSAMKSWRKCLTVETPAISSVFQLGNALLKGHSYEEARTYFERTLHTDGNFWPSLIGLASSLIAQGQLMSERGRWPKAFEYWRLATEPLLQSLKVNPGSCISWKYLGDCFDHVGRICDKDDVPSFCVPSFFDEWECSTFSCVCFSFVASLLYYKAALSRPTASGTWRCLALCLGRLARITQCKIKEKLALKVIRIALRISQLSVKNWTAYGVLASWSGRPRLAQHCFVNAIQLRINEGRAWANWGILCLRQEQVEQAYKALAQTQHTQPLSFYGWIGMAFVSIQAAPWDTQDLFRHCTTLMRHPVAANRYCYFFVKNYLKEARKESTLNCDAKQFIKYALDITSELCSFRTVDPSTYNNYGLLLEIDGNYYSAFQAYQKSSDFMKLPNEECQNIVLANMLRVCSKNDNLSLEHGEKLLKGEHFSRSFNEMALRALVMARLGKYCEAKSVFLNVDVSGNSSRVTEKVHLCTLLLSMYDSASNLNAMDRSVHKSSSPSRLLVLLLLHLKGGLPAGQILHRITESLPKFSESQKRLFFKIVTLYAKSFSVKEKQHLVEAFPAVSVINLLWLDCLQEFGVLDDVQIGDICKYKDYDCSWSSIPWFAWFALEKTVLLHLPGTVKWISQLYRLMPELNSTCPSS</sequence>
<dbReference type="InterPro" id="IPR011990">
    <property type="entry name" value="TPR-like_helical_dom_sf"/>
</dbReference>
<dbReference type="SMART" id="SM00028">
    <property type="entry name" value="TPR"/>
    <property type="match status" value="8"/>
</dbReference>
<dbReference type="Proteomes" id="UP000046395">
    <property type="component" value="Unassembled WGS sequence"/>
</dbReference>
<evidence type="ECO:0000313" key="5">
    <source>
        <dbReference type="WBParaSite" id="TMUE_2000007312.1"/>
    </source>
</evidence>
<dbReference type="AlphaFoldDB" id="A0A5S6QK87"/>
<evidence type="ECO:0000313" key="4">
    <source>
        <dbReference type="Proteomes" id="UP000046395"/>
    </source>
</evidence>
<dbReference type="PANTHER" id="PTHR15704">
    <property type="entry name" value="SUPERKILLER 3 PROTEIN-RELATED"/>
    <property type="match status" value="1"/>
</dbReference>
<organism evidence="4 5">
    <name type="scientific">Trichuris muris</name>
    <name type="common">Mouse whipworm</name>
    <dbReference type="NCBI Taxonomy" id="70415"/>
    <lineage>
        <taxon>Eukaryota</taxon>
        <taxon>Metazoa</taxon>
        <taxon>Ecdysozoa</taxon>
        <taxon>Nematoda</taxon>
        <taxon>Enoplea</taxon>
        <taxon>Dorylaimia</taxon>
        <taxon>Trichinellida</taxon>
        <taxon>Trichuridae</taxon>
        <taxon>Trichuris</taxon>
    </lineage>
</organism>
<reference evidence="4" key="2">
    <citation type="submission" date="2014-03" db="EMBL/GenBank/DDBJ databases">
        <title>The whipworm genome and dual-species transcriptomics of an intimate host-pathogen interaction.</title>
        <authorList>
            <person name="Foth B.J."/>
            <person name="Tsai I.J."/>
            <person name="Reid A.J."/>
            <person name="Bancroft A.J."/>
            <person name="Nichol S."/>
            <person name="Tracey A."/>
            <person name="Holroyd N."/>
            <person name="Cotton J.A."/>
            <person name="Stanley E.J."/>
            <person name="Zarowiecki M."/>
            <person name="Liu J.Z."/>
            <person name="Huckvale T."/>
            <person name="Cooper P.J."/>
            <person name="Grencis R.K."/>
            <person name="Berriman M."/>
        </authorList>
    </citation>
    <scope>NUCLEOTIDE SEQUENCE [LARGE SCALE GENOMIC DNA]</scope>
    <source>
        <strain evidence="4">Edinburgh</strain>
    </source>
</reference>
<dbReference type="GO" id="GO:0055087">
    <property type="term" value="C:Ski complex"/>
    <property type="evidence" value="ECO:0007669"/>
    <property type="project" value="InterPro"/>
</dbReference>
<dbReference type="InterPro" id="IPR019734">
    <property type="entry name" value="TPR_rpt"/>
</dbReference>
<reference evidence="4" key="1">
    <citation type="submission" date="2013-11" db="EMBL/GenBank/DDBJ databases">
        <authorList>
            <person name="Aslett M."/>
        </authorList>
    </citation>
    <scope>NUCLEOTIDE SEQUENCE [LARGE SCALE GENOMIC DNA]</scope>
    <source>
        <strain evidence="4">Edinburgh</strain>
    </source>
</reference>
<evidence type="ECO:0000256" key="2">
    <source>
        <dbReference type="ARBA" id="ARBA00022803"/>
    </source>
</evidence>
<dbReference type="STRING" id="70415.A0A5S6QK87"/>
<dbReference type="PROSITE" id="PS50005">
    <property type="entry name" value="TPR"/>
    <property type="match status" value="2"/>
</dbReference>
<feature type="repeat" description="TPR" evidence="3">
    <location>
        <begin position="521"/>
        <end position="554"/>
    </location>
</feature>